<evidence type="ECO:0000256" key="2">
    <source>
        <dbReference type="ARBA" id="ARBA00022737"/>
    </source>
</evidence>
<evidence type="ECO:0000256" key="3">
    <source>
        <dbReference type="PROSITE-ProRule" id="PRU00221"/>
    </source>
</evidence>
<dbReference type="SMART" id="SM00320">
    <property type="entry name" value="WD40"/>
    <property type="match status" value="1"/>
</dbReference>
<keyword evidence="1 3" id="KW-0853">WD repeat</keyword>
<reference evidence="4 5" key="1">
    <citation type="submission" date="2024-01" db="EMBL/GenBank/DDBJ databases">
        <title>The genomes of 5 underutilized Papilionoideae crops provide insights into root nodulation and disease resistanc.</title>
        <authorList>
            <person name="Yuan L."/>
        </authorList>
    </citation>
    <scope>NUCLEOTIDE SEQUENCE [LARGE SCALE GENOMIC DNA]</scope>
    <source>
        <strain evidence="4">ZHUSHIDOU_FW_LH</strain>
        <tissue evidence="4">Leaf</tissue>
    </source>
</reference>
<protein>
    <submittedName>
        <fullName evidence="4">Uncharacterized protein</fullName>
    </submittedName>
</protein>
<dbReference type="PANTHER" id="PTHR10971">
    <property type="entry name" value="MRNA EXPORT FACTOR AND BUB3"/>
    <property type="match status" value="1"/>
</dbReference>
<dbReference type="Gene3D" id="2.130.10.10">
    <property type="entry name" value="YVTN repeat-like/Quinoprotein amine dehydrogenase"/>
    <property type="match status" value="1"/>
</dbReference>
<dbReference type="InterPro" id="IPR015943">
    <property type="entry name" value="WD40/YVTN_repeat-like_dom_sf"/>
</dbReference>
<evidence type="ECO:0000313" key="5">
    <source>
        <dbReference type="Proteomes" id="UP001372338"/>
    </source>
</evidence>
<dbReference type="InterPro" id="IPR036322">
    <property type="entry name" value="WD40_repeat_dom_sf"/>
</dbReference>
<evidence type="ECO:0000313" key="4">
    <source>
        <dbReference type="EMBL" id="KAK7275152.1"/>
    </source>
</evidence>
<evidence type="ECO:0000256" key="1">
    <source>
        <dbReference type="ARBA" id="ARBA00022574"/>
    </source>
</evidence>
<gene>
    <name evidence="4" type="ORF">RIF29_16261</name>
</gene>
<dbReference type="InterPro" id="IPR001680">
    <property type="entry name" value="WD40_rpt"/>
</dbReference>
<dbReference type="Proteomes" id="UP001372338">
    <property type="component" value="Unassembled WGS sequence"/>
</dbReference>
<feature type="repeat" description="WD" evidence="3">
    <location>
        <begin position="11"/>
        <end position="53"/>
    </location>
</feature>
<dbReference type="EMBL" id="JAYWIO010000003">
    <property type="protein sequence ID" value="KAK7275152.1"/>
    <property type="molecule type" value="Genomic_DNA"/>
</dbReference>
<sequence length="111" mass="12361">MNSKRGKVQDAKRHFASVNDIAFSPLVSGAFVTGDNDGHVIMWDARSRKRVIELPTCPNSVASLSYNHVGQLLAVASSYTYQEANEMQQEDLPSEVRLLKNLQRQELLSQG</sequence>
<dbReference type="SUPFAM" id="SSF50978">
    <property type="entry name" value="WD40 repeat-like"/>
    <property type="match status" value="1"/>
</dbReference>
<comment type="caution">
    <text evidence="4">The sequence shown here is derived from an EMBL/GenBank/DDBJ whole genome shotgun (WGS) entry which is preliminary data.</text>
</comment>
<name>A0AAN9IDE1_CROPI</name>
<dbReference type="PROSITE" id="PS50082">
    <property type="entry name" value="WD_REPEATS_2"/>
    <property type="match status" value="1"/>
</dbReference>
<keyword evidence="2" id="KW-0677">Repeat</keyword>
<accession>A0AAN9IDE1</accession>
<keyword evidence="5" id="KW-1185">Reference proteome</keyword>
<dbReference type="PROSITE" id="PS50294">
    <property type="entry name" value="WD_REPEATS_REGION"/>
    <property type="match status" value="1"/>
</dbReference>
<proteinExistence type="predicted"/>
<dbReference type="AlphaFoldDB" id="A0AAN9IDE1"/>
<organism evidence="4 5">
    <name type="scientific">Crotalaria pallida</name>
    <name type="common">Smooth rattlebox</name>
    <name type="synonym">Crotalaria striata</name>
    <dbReference type="NCBI Taxonomy" id="3830"/>
    <lineage>
        <taxon>Eukaryota</taxon>
        <taxon>Viridiplantae</taxon>
        <taxon>Streptophyta</taxon>
        <taxon>Embryophyta</taxon>
        <taxon>Tracheophyta</taxon>
        <taxon>Spermatophyta</taxon>
        <taxon>Magnoliopsida</taxon>
        <taxon>eudicotyledons</taxon>
        <taxon>Gunneridae</taxon>
        <taxon>Pentapetalae</taxon>
        <taxon>rosids</taxon>
        <taxon>fabids</taxon>
        <taxon>Fabales</taxon>
        <taxon>Fabaceae</taxon>
        <taxon>Papilionoideae</taxon>
        <taxon>50 kb inversion clade</taxon>
        <taxon>genistoids sensu lato</taxon>
        <taxon>core genistoids</taxon>
        <taxon>Crotalarieae</taxon>
        <taxon>Crotalaria</taxon>
    </lineage>
</organism>